<evidence type="ECO:0000313" key="4">
    <source>
        <dbReference type="Proteomes" id="UP000199159"/>
    </source>
</evidence>
<evidence type="ECO:0000259" key="2">
    <source>
        <dbReference type="PROSITE" id="PS01031"/>
    </source>
</evidence>
<dbReference type="AlphaFoldDB" id="A0A1H0Q750"/>
<keyword evidence="4" id="KW-1185">Reference proteome</keyword>
<protein>
    <submittedName>
        <fullName evidence="3">Molecular chaperone IbpA, HSP20 family</fullName>
    </submittedName>
</protein>
<evidence type="ECO:0000256" key="1">
    <source>
        <dbReference type="PROSITE-ProRule" id="PRU00285"/>
    </source>
</evidence>
<accession>A0A1H0Q750</accession>
<dbReference type="SUPFAM" id="SSF49764">
    <property type="entry name" value="HSP20-like chaperones"/>
    <property type="match status" value="1"/>
</dbReference>
<dbReference type="OrthoDB" id="1806521at2"/>
<reference evidence="4" key="1">
    <citation type="submission" date="2016-10" db="EMBL/GenBank/DDBJ databases">
        <authorList>
            <person name="Varghese N."/>
            <person name="Submissions S."/>
        </authorList>
    </citation>
    <scope>NUCLEOTIDE SEQUENCE [LARGE SCALE GENOMIC DNA]</scope>
    <source>
        <strain evidence="4">IBRC-M10078</strain>
    </source>
</reference>
<dbReference type="EMBL" id="FNJU01000001">
    <property type="protein sequence ID" value="SDP12526.1"/>
    <property type="molecule type" value="Genomic_DNA"/>
</dbReference>
<dbReference type="Proteomes" id="UP000199159">
    <property type="component" value="Unassembled WGS sequence"/>
</dbReference>
<dbReference type="STRING" id="930152.SAMN05216565_101608"/>
<evidence type="ECO:0000313" key="3">
    <source>
        <dbReference type="EMBL" id="SDP12526.1"/>
    </source>
</evidence>
<sequence length="168" mass="19491">MNPMEFFNKKDGFPFSAIPQSQINPESLHEMKKMVKQYHSMLNDDFWGDIQGLGSNKKKQSQRIPVEIWESDENIYLLIVAPGLTSINHTKIEFNTDQLLTLKMKLKSLRPNRAMSLLSSELPQNTYVREISLKRSVKTTDYTSSYEDGVLTYTFKKVSDELDIPFDF</sequence>
<dbReference type="Gene3D" id="2.60.40.790">
    <property type="match status" value="1"/>
</dbReference>
<dbReference type="InterPro" id="IPR008978">
    <property type="entry name" value="HSP20-like_chaperone"/>
</dbReference>
<proteinExistence type="inferred from homology"/>
<dbReference type="RefSeq" id="WP_090849743.1">
    <property type="nucleotide sequence ID" value="NZ_FNJU01000001.1"/>
</dbReference>
<gene>
    <name evidence="3" type="ORF">SAMN05216565_101608</name>
</gene>
<feature type="domain" description="SHSP" evidence="2">
    <location>
        <begin position="57"/>
        <end position="168"/>
    </location>
</feature>
<organism evidence="3 4">
    <name type="scientific">Litchfieldia salsa</name>
    <dbReference type="NCBI Taxonomy" id="930152"/>
    <lineage>
        <taxon>Bacteria</taxon>
        <taxon>Bacillati</taxon>
        <taxon>Bacillota</taxon>
        <taxon>Bacilli</taxon>
        <taxon>Bacillales</taxon>
        <taxon>Bacillaceae</taxon>
        <taxon>Litchfieldia</taxon>
    </lineage>
</organism>
<name>A0A1H0Q750_9BACI</name>
<dbReference type="CDD" id="cd00298">
    <property type="entry name" value="ACD_sHsps_p23-like"/>
    <property type="match status" value="1"/>
</dbReference>
<dbReference type="InterPro" id="IPR002068">
    <property type="entry name" value="A-crystallin/Hsp20_dom"/>
</dbReference>
<comment type="similarity">
    <text evidence="1">Belongs to the small heat shock protein (HSP20) family.</text>
</comment>
<dbReference type="PROSITE" id="PS01031">
    <property type="entry name" value="SHSP"/>
    <property type="match status" value="1"/>
</dbReference>